<feature type="domain" description="ThuA-like" evidence="1">
    <location>
        <begin position="39"/>
        <end position="258"/>
    </location>
</feature>
<dbReference type="EMBL" id="JAASQP010000001">
    <property type="protein sequence ID" value="NIJ24619.1"/>
    <property type="molecule type" value="Genomic_DNA"/>
</dbReference>
<organism evidence="2 3">
    <name type="scientific">Sphingomonas japonica</name>
    <dbReference type="NCBI Taxonomy" id="511662"/>
    <lineage>
        <taxon>Bacteria</taxon>
        <taxon>Pseudomonadati</taxon>
        <taxon>Pseudomonadota</taxon>
        <taxon>Alphaproteobacteria</taxon>
        <taxon>Sphingomonadales</taxon>
        <taxon>Sphingomonadaceae</taxon>
        <taxon>Sphingomonas</taxon>
    </lineage>
</organism>
<proteinExistence type="predicted"/>
<evidence type="ECO:0000313" key="2">
    <source>
        <dbReference type="EMBL" id="NIJ24619.1"/>
    </source>
</evidence>
<dbReference type="Pfam" id="PF06283">
    <property type="entry name" value="ThuA"/>
    <property type="match status" value="1"/>
</dbReference>
<comment type="caution">
    <text evidence="2">The sequence shown here is derived from an EMBL/GenBank/DDBJ whole genome shotgun (WGS) entry which is preliminary data.</text>
</comment>
<name>A0ABX0U4B6_9SPHN</name>
<dbReference type="RefSeq" id="WP_244935289.1">
    <property type="nucleotide sequence ID" value="NZ_BAAAEV010000001.1"/>
</dbReference>
<keyword evidence="3" id="KW-1185">Reference proteome</keyword>
<dbReference type="Gene3D" id="3.40.50.880">
    <property type="match status" value="1"/>
</dbReference>
<dbReference type="InterPro" id="IPR029010">
    <property type="entry name" value="ThuA-like"/>
</dbReference>
<evidence type="ECO:0000313" key="3">
    <source>
        <dbReference type="Proteomes" id="UP000788153"/>
    </source>
</evidence>
<dbReference type="InterPro" id="IPR029062">
    <property type="entry name" value="Class_I_gatase-like"/>
</dbReference>
<sequence>MYRLLALIGLLTPLSDPHLPKPTYDRVAPVLPAGLDRAVLIVSKTNGWRHIEHIPHSNSVLAEIAREQGRQSYVTENAAVFNDAQLRRFSVVVLNSASGDFLTTEQGEALTRFVARGGGIVALHAAGDDSHKAPWYVDTIIGTRFIGHPGGEDQFQAARVAVDRPDHPVMAGVKLPWLPTDEWYSFASDPEVRGMTVLASIDEASYRPGEKLAMGEHPVIWTNPRSKGRIIYSALGHMPAAYDDPNYRRILANAVRWAARSPKARRHE</sequence>
<dbReference type="Proteomes" id="UP000788153">
    <property type="component" value="Unassembled WGS sequence"/>
</dbReference>
<dbReference type="SUPFAM" id="SSF52317">
    <property type="entry name" value="Class I glutamine amidotransferase-like"/>
    <property type="match status" value="1"/>
</dbReference>
<accession>A0ABX0U4B6</accession>
<dbReference type="PANTHER" id="PTHR40469">
    <property type="entry name" value="SECRETED GLYCOSYL HYDROLASE"/>
    <property type="match status" value="1"/>
</dbReference>
<gene>
    <name evidence="2" type="ORF">FHT01_002161</name>
</gene>
<evidence type="ECO:0000259" key="1">
    <source>
        <dbReference type="Pfam" id="PF06283"/>
    </source>
</evidence>
<dbReference type="PANTHER" id="PTHR40469:SF2">
    <property type="entry name" value="GALACTOSE-BINDING DOMAIN-LIKE SUPERFAMILY PROTEIN"/>
    <property type="match status" value="1"/>
</dbReference>
<protein>
    <recommendedName>
        <fullName evidence="1">ThuA-like domain-containing protein</fullName>
    </recommendedName>
</protein>
<reference evidence="2 3" key="1">
    <citation type="submission" date="2020-03" db="EMBL/GenBank/DDBJ databases">
        <title>Genomic Encyclopedia of Type Strains, Phase IV (KMG-IV): sequencing the most valuable type-strain genomes for metagenomic binning, comparative biology and taxonomic classification.</title>
        <authorList>
            <person name="Goeker M."/>
        </authorList>
    </citation>
    <scope>NUCLEOTIDE SEQUENCE [LARGE SCALE GENOMIC DNA]</scope>
    <source>
        <strain evidence="2 3">DSM 22753</strain>
    </source>
</reference>